<evidence type="ECO:0000313" key="3">
    <source>
        <dbReference type="Proteomes" id="UP000554482"/>
    </source>
</evidence>
<feature type="compositionally biased region" description="Pro residues" evidence="1">
    <location>
        <begin position="13"/>
        <end position="24"/>
    </location>
</feature>
<comment type="caution">
    <text evidence="2">The sequence shown here is derived from an EMBL/GenBank/DDBJ whole genome shotgun (WGS) entry which is preliminary data.</text>
</comment>
<dbReference type="Proteomes" id="UP000554482">
    <property type="component" value="Unassembled WGS sequence"/>
</dbReference>
<accession>A0A7J6WUT2</accession>
<sequence length="91" mass="10283">MEATIIPFYSKPPITPPSFYPPQPQTQSLTIPDQQELDSVLQSLLNPAIALHLVNHGVLNSEILNFVTIPNQMQQFLKYLCLLTSHPQPQF</sequence>
<gene>
    <name evidence="2" type="ORF">FRX31_009229</name>
</gene>
<evidence type="ECO:0000313" key="2">
    <source>
        <dbReference type="EMBL" id="KAF5201184.1"/>
    </source>
</evidence>
<protein>
    <submittedName>
        <fullName evidence="2">Uncharacterized protein</fullName>
    </submittedName>
</protein>
<keyword evidence="3" id="KW-1185">Reference proteome</keyword>
<proteinExistence type="predicted"/>
<dbReference type="AlphaFoldDB" id="A0A7J6WUT2"/>
<organism evidence="2 3">
    <name type="scientific">Thalictrum thalictroides</name>
    <name type="common">Rue-anemone</name>
    <name type="synonym">Anemone thalictroides</name>
    <dbReference type="NCBI Taxonomy" id="46969"/>
    <lineage>
        <taxon>Eukaryota</taxon>
        <taxon>Viridiplantae</taxon>
        <taxon>Streptophyta</taxon>
        <taxon>Embryophyta</taxon>
        <taxon>Tracheophyta</taxon>
        <taxon>Spermatophyta</taxon>
        <taxon>Magnoliopsida</taxon>
        <taxon>Ranunculales</taxon>
        <taxon>Ranunculaceae</taxon>
        <taxon>Thalictroideae</taxon>
        <taxon>Thalictrum</taxon>
    </lineage>
</organism>
<dbReference type="EMBL" id="JABWDY010009759">
    <property type="protein sequence ID" value="KAF5201184.1"/>
    <property type="molecule type" value="Genomic_DNA"/>
</dbReference>
<evidence type="ECO:0000256" key="1">
    <source>
        <dbReference type="SAM" id="MobiDB-lite"/>
    </source>
</evidence>
<reference evidence="2 3" key="1">
    <citation type="submission" date="2020-06" db="EMBL/GenBank/DDBJ databases">
        <title>Transcriptomic and genomic resources for Thalictrum thalictroides and T. hernandezii: Facilitating candidate gene discovery in an emerging model plant lineage.</title>
        <authorList>
            <person name="Arias T."/>
            <person name="Riano-Pachon D.M."/>
            <person name="Di Stilio V.S."/>
        </authorList>
    </citation>
    <scope>NUCLEOTIDE SEQUENCE [LARGE SCALE GENOMIC DNA]</scope>
    <source>
        <strain evidence="3">cv. WT478/WT964</strain>
        <tissue evidence="2">Leaves</tissue>
    </source>
</reference>
<feature type="region of interest" description="Disordered" evidence="1">
    <location>
        <begin position="1"/>
        <end position="29"/>
    </location>
</feature>
<name>A0A7J6WUT2_THATH</name>